<reference evidence="9 10" key="2">
    <citation type="journal article" date="2017" name="Nature">
        <title>The Apostasia genome and the evolution of orchids.</title>
        <authorList>
            <person name="Zhang G.Q."/>
            <person name="Liu K.W."/>
            <person name="Li Z."/>
            <person name="Lohaus R."/>
            <person name="Hsiao Y.Y."/>
            <person name="Niu S.C."/>
            <person name="Wang J.Y."/>
            <person name="Lin Y.C."/>
            <person name="Xu Q."/>
            <person name="Chen L.J."/>
            <person name="Yoshida K."/>
            <person name="Fujiwara S."/>
            <person name="Wang Z.W."/>
            <person name="Zhang Y.Q."/>
            <person name="Mitsuda N."/>
            <person name="Wang M."/>
            <person name="Liu G.H."/>
            <person name="Pecoraro L."/>
            <person name="Huang H.X."/>
            <person name="Xiao X.J."/>
            <person name="Lin M."/>
            <person name="Wu X.Y."/>
            <person name="Wu W.L."/>
            <person name="Chen Y.Y."/>
            <person name="Chang S.B."/>
            <person name="Sakamoto S."/>
            <person name="Ohme-Takagi M."/>
            <person name="Yagi M."/>
            <person name="Zeng S.J."/>
            <person name="Shen C.Y."/>
            <person name="Yeh C.M."/>
            <person name="Luo Y.B."/>
            <person name="Tsai W.C."/>
            <person name="Van de Peer Y."/>
            <person name="Liu Z.J."/>
        </authorList>
    </citation>
    <scope>NUCLEOTIDE SEQUENCE [LARGE SCALE GENOMIC DNA]</scope>
    <source>
        <tissue evidence="9">The whole plant</tissue>
    </source>
</reference>
<evidence type="ECO:0000313" key="10">
    <source>
        <dbReference type="Proteomes" id="UP000233837"/>
    </source>
</evidence>
<dbReference type="PROSITE" id="PS50811">
    <property type="entry name" value="WRKY"/>
    <property type="match status" value="1"/>
</dbReference>
<evidence type="ECO:0000256" key="2">
    <source>
        <dbReference type="ARBA" id="ARBA00023015"/>
    </source>
</evidence>
<evidence type="ECO:0000313" key="9">
    <source>
        <dbReference type="EMBL" id="PKU75404.1"/>
    </source>
</evidence>
<dbReference type="FunFam" id="2.20.25.80:FF:000007">
    <property type="entry name" value="WRKY transcription factor 22"/>
    <property type="match status" value="1"/>
</dbReference>
<comment type="similarity">
    <text evidence="6">Belongs to the WRKY group II-e family.</text>
</comment>
<reference evidence="9 10" key="1">
    <citation type="journal article" date="2016" name="Sci. Rep.">
        <title>The Dendrobium catenatum Lindl. genome sequence provides insights into polysaccharide synthase, floral development and adaptive evolution.</title>
        <authorList>
            <person name="Zhang G.Q."/>
            <person name="Xu Q."/>
            <person name="Bian C."/>
            <person name="Tsai W.C."/>
            <person name="Yeh C.M."/>
            <person name="Liu K.W."/>
            <person name="Yoshida K."/>
            <person name="Zhang L.S."/>
            <person name="Chang S.B."/>
            <person name="Chen F."/>
            <person name="Shi Y."/>
            <person name="Su Y.Y."/>
            <person name="Zhang Y.Q."/>
            <person name="Chen L.J."/>
            <person name="Yin Y."/>
            <person name="Lin M."/>
            <person name="Huang H."/>
            <person name="Deng H."/>
            <person name="Wang Z.W."/>
            <person name="Zhu S.L."/>
            <person name="Zhao X."/>
            <person name="Deng C."/>
            <person name="Niu S.C."/>
            <person name="Huang J."/>
            <person name="Wang M."/>
            <person name="Liu G.H."/>
            <person name="Yang H.J."/>
            <person name="Xiao X.J."/>
            <person name="Hsiao Y.Y."/>
            <person name="Wu W.L."/>
            <person name="Chen Y.Y."/>
            <person name="Mitsuda N."/>
            <person name="Ohme-Takagi M."/>
            <person name="Luo Y.B."/>
            <person name="Van de Peer Y."/>
            <person name="Liu Z.J."/>
        </authorList>
    </citation>
    <scope>NUCLEOTIDE SEQUENCE [LARGE SCALE GENOMIC DNA]</scope>
    <source>
        <tissue evidence="9">The whole plant</tissue>
    </source>
</reference>
<evidence type="ECO:0000256" key="3">
    <source>
        <dbReference type="ARBA" id="ARBA00023125"/>
    </source>
</evidence>
<sequence length="314" mass="34493">MFAMEKNDDGWDLFAVVRSCRAASQPPPPPLPTAKPAEAPSTSFYNEVEEFCKPFFSMVQQPKPKPSTLSCSSSLAGAAARAAPRRPVSQTKYRSKKRSLRRILRWNQQKRVVCEVPADGLAADMWAWRKYGQKPIKGSPYPRGYYRCSSSKGCLARKQVERSRTDPAMFVITYTGDHNHSLPTHRNSLAGSTRQKFSSAASVGEEGSRTVCLPSTPLKREESGEEEEEEEEEDDDDEGILLVEDMEVVAEDEVLFMGLEKLQDSPVAAAVTTGAVSEFFGGESCCFEDSFFLHSWSEESSSSGATAAAGGCNT</sequence>
<proteinExistence type="inferred from homology"/>
<evidence type="ECO:0000256" key="5">
    <source>
        <dbReference type="ARBA" id="ARBA00023242"/>
    </source>
</evidence>
<dbReference type="GO" id="GO:0000976">
    <property type="term" value="F:transcription cis-regulatory region binding"/>
    <property type="evidence" value="ECO:0007669"/>
    <property type="project" value="TreeGrafter"/>
</dbReference>
<evidence type="ECO:0000256" key="4">
    <source>
        <dbReference type="ARBA" id="ARBA00023163"/>
    </source>
</evidence>
<dbReference type="InterPro" id="IPR044810">
    <property type="entry name" value="WRKY_plant"/>
</dbReference>
<comment type="subcellular location">
    <subcellularLocation>
        <location evidence="1">Nucleus</location>
    </subcellularLocation>
</comment>
<protein>
    <submittedName>
        <fullName evidence="9">WRKY transcription factor 22</fullName>
    </submittedName>
</protein>
<accession>A0A2I0WIB2</accession>
<evidence type="ECO:0000256" key="6">
    <source>
        <dbReference type="ARBA" id="ARBA00060761"/>
    </source>
</evidence>
<dbReference type="InterPro" id="IPR036576">
    <property type="entry name" value="WRKY_dom_sf"/>
</dbReference>
<dbReference type="Proteomes" id="UP000233837">
    <property type="component" value="Unassembled WGS sequence"/>
</dbReference>
<dbReference type="GO" id="GO:0005634">
    <property type="term" value="C:nucleus"/>
    <property type="evidence" value="ECO:0007669"/>
    <property type="project" value="UniProtKB-SubCell"/>
</dbReference>
<evidence type="ECO:0000259" key="8">
    <source>
        <dbReference type="PROSITE" id="PS50811"/>
    </source>
</evidence>
<evidence type="ECO:0000256" key="7">
    <source>
        <dbReference type="SAM" id="MobiDB-lite"/>
    </source>
</evidence>
<dbReference type="InterPro" id="IPR003657">
    <property type="entry name" value="WRKY_dom"/>
</dbReference>
<keyword evidence="3" id="KW-0238">DNA-binding</keyword>
<keyword evidence="5" id="KW-0539">Nucleus</keyword>
<dbReference type="PANTHER" id="PTHR32096">
    <property type="entry name" value="WRKY TRANSCRIPTION FACTOR 30-RELATED-RELATED"/>
    <property type="match status" value="1"/>
</dbReference>
<dbReference type="EMBL" id="KZ502604">
    <property type="protein sequence ID" value="PKU75404.1"/>
    <property type="molecule type" value="Genomic_DNA"/>
</dbReference>
<feature type="domain" description="WRKY" evidence="8">
    <location>
        <begin position="117"/>
        <end position="183"/>
    </location>
</feature>
<feature type="compositionally biased region" description="Polar residues" evidence="7">
    <location>
        <begin position="181"/>
        <end position="201"/>
    </location>
</feature>
<dbReference type="SUPFAM" id="SSF118290">
    <property type="entry name" value="WRKY DNA-binding domain"/>
    <property type="match status" value="1"/>
</dbReference>
<dbReference type="Pfam" id="PF03106">
    <property type="entry name" value="WRKY"/>
    <property type="match status" value="1"/>
</dbReference>
<keyword evidence="4" id="KW-0804">Transcription</keyword>
<dbReference type="Gene3D" id="2.20.25.80">
    <property type="entry name" value="WRKY domain"/>
    <property type="match status" value="1"/>
</dbReference>
<gene>
    <name evidence="9" type="primary">WRKY22</name>
    <name evidence="9" type="ORF">MA16_Dca020473</name>
</gene>
<name>A0A2I0WIB2_9ASPA</name>
<keyword evidence="10" id="KW-1185">Reference proteome</keyword>
<dbReference type="SMART" id="SM00774">
    <property type="entry name" value="WRKY"/>
    <property type="match status" value="1"/>
</dbReference>
<evidence type="ECO:0000256" key="1">
    <source>
        <dbReference type="ARBA" id="ARBA00004123"/>
    </source>
</evidence>
<feature type="compositionally biased region" description="Acidic residues" evidence="7">
    <location>
        <begin position="223"/>
        <end position="239"/>
    </location>
</feature>
<keyword evidence="2" id="KW-0805">Transcription regulation</keyword>
<dbReference type="STRING" id="906689.A0A2I0WIB2"/>
<feature type="region of interest" description="Disordered" evidence="7">
    <location>
        <begin position="181"/>
        <end position="239"/>
    </location>
</feature>
<dbReference type="GO" id="GO:0003700">
    <property type="term" value="F:DNA-binding transcription factor activity"/>
    <property type="evidence" value="ECO:0007669"/>
    <property type="project" value="InterPro"/>
</dbReference>
<dbReference type="AlphaFoldDB" id="A0A2I0WIB2"/>
<organism evidence="9 10">
    <name type="scientific">Dendrobium catenatum</name>
    <dbReference type="NCBI Taxonomy" id="906689"/>
    <lineage>
        <taxon>Eukaryota</taxon>
        <taxon>Viridiplantae</taxon>
        <taxon>Streptophyta</taxon>
        <taxon>Embryophyta</taxon>
        <taxon>Tracheophyta</taxon>
        <taxon>Spermatophyta</taxon>
        <taxon>Magnoliopsida</taxon>
        <taxon>Liliopsida</taxon>
        <taxon>Asparagales</taxon>
        <taxon>Orchidaceae</taxon>
        <taxon>Epidendroideae</taxon>
        <taxon>Malaxideae</taxon>
        <taxon>Dendrobiinae</taxon>
        <taxon>Dendrobium</taxon>
    </lineage>
</organism>
<dbReference type="PANTHER" id="PTHR32096:SF61">
    <property type="entry name" value="WRKY TRANSCRIPTION FACTOR 22"/>
    <property type="match status" value="1"/>
</dbReference>